<sequence length="469" mass="51089">MRQKYTQSSLALLLLPGTPQLVQLSFNPGAANIEALHAGRNAGHDFVVNGLRGIRPFFHGRVLTGTKKDGGRPQVAQGGVAQAGFAQVNDHLVHGDAADHAVGLTFRVVRHGAVLRVLRARVDAHRRVLRNARHTVSVAERHQRQGGCLGSVVAQTVGNALTCRNFLHSGNIAAHRHDGLQPQVLSGHLRQRRETVEREAATHAVTEQTLLRVPALQGGGQGRRRVRQVHNLRVQASLTSLSHKSIQSIDLLRSLGAGRLIRNRQVAKNTLNRNQTGILQGSGASHQRRPIRRGGTVTAQTGISLQMHDSALAGAFSGGGNRLQVPTGNTQTNLLLQCSLKIGGGGVQPRHERRINTVSTQFQRLVHVHHTQQVSAGCNSRTCHRVRAVTVRIRLNHCNEHAVANEFLESAHIMFQRVKINRGATFHLAGSAGRAVKRFGRLLRVSHGPSFLTGGYYRLYLSSLSSTKF</sequence>
<gene>
    <name evidence="1" type="ordered locus">RMDY18_05250</name>
</gene>
<dbReference type="KEGG" id="rmu:RMDY18_05250"/>
<reference evidence="1 2" key="3">
    <citation type="journal article" date="2010" name="Sequencing">
        <title>Complete Genome Sequence of Rothia mucilaginosa DY-18: A Clinical Isolate with Dense Meshwork-Like Structures from a Persistent Apical Periodontitis Lesion.</title>
        <authorList>
            <person name="Yamane K."/>
            <person name="Nambu T."/>
            <person name="Yamanaka T."/>
            <person name="Mashimo C."/>
            <person name="Sugimori C."/>
            <person name="Leung K.-P."/>
            <person name="Fukushima H."/>
        </authorList>
    </citation>
    <scope>NUCLEOTIDE SEQUENCE [LARGE SCALE GENOMIC DNA]</scope>
    <source>
        <strain evidence="1 2">DY-18</strain>
    </source>
</reference>
<organism evidence="1 2">
    <name type="scientific">Rothia mucilaginosa (strain DY-18)</name>
    <name type="common">Stomatococcus mucilaginosus</name>
    <dbReference type="NCBI Taxonomy" id="680646"/>
    <lineage>
        <taxon>Bacteria</taxon>
        <taxon>Bacillati</taxon>
        <taxon>Actinomycetota</taxon>
        <taxon>Actinomycetes</taxon>
        <taxon>Micrococcales</taxon>
        <taxon>Micrococcaceae</taxon>
        <taxon>Rothia</taxon>
    </lineage>
</organism>
<name>D2NRT1_ROTMD</name>
<dbReference type="AlphaFoldDB" id="D2NRT1"/>
<dbReference type="Proteomes" id="UP000001883">
    <property type="component" value="Chromosome"/>
</dbReference>
<reference evidence="1 2" key="2">
    <citation type="journal article" date="2010" name="J Osaka Dent Univ">
        <title>Isolation and identification of Rothia mucilaginosa from persistent apical periodontitis lesions.</title>
        <authorList>
            <person name="Yamane K."/>
            <person name="Yoshida M."/>
            <person name="Fujihira T."/>
            <person name="Baba T."/>
            <person name="Tsuji N."/>
            <person name="Hayashi H."/>
            <person name="Sugimori C."/>
            <person name="Yamanaka T."/>
            <person name="Mashimo C."/>
            <person name="Nambu T."/>
            <person name="Kawai H."/>
            <person name="Fukushima H."/>
        </authorList>
    </citation>
    <scope>NUCLEOTIDE SEQUENCE [LARGE SCALE GENOMIC DNA]</scope>
    <source>
        <strain evidence="1 2">DY-18</strain>
    </source>
</reference>
<dbReference type="EMBL" id="AP011540">
    <property type="protein sequence ID" value="BAI64357.1"/>
    <property type="molecule type" value="Genomic_DNA"/>
</dbReference>
<dbReference type="STRING" id="680646.RMDY18_05250"/>
<reference evidence="2" key="1">
    <citation type="submission" date="2009-07" db="EMBL/GenBank/DDBJ databases">
        <title>Complete genome sequence of Rothia mucilaginosa DJ.</title>
        <authorList>
            <person name="Yamane K."/>
            <person name="Nambu T."/>
            <person name="Mashimo C."/>
            <person name="Sugimori C."/>
            <person name="Yamanaka T."/>
            <person name="Leung K."/>
            <person name="Fukushima H."/>
        </authorList>
    </citation>
    <scope>NUCLEOTIDE SEQUENCE [LARGE SCALE GENOMIC DNA]</scope>
    <source>
        <strain evidence="2">DY-18</strain>
    </source>
</reference>
<evidence type="ECO:0000313" key="2">
    <source>
        <dbReference type="Proteomes" id="UP000001883"/>
    </source>
</evidence>
<keyword evidence="2" id="KW-1185">Reference proteome</keyword>
<proteinExistence type="predicted"/>
<evidence type="ECO:0000313" key="1">
    <source>
        <dbReference type="EMBL" id="BAI64357.1"/>
    </source>
</evidence>
<accession>D2NRT1</accession>
<protein>
    <submittedName>
        <fullName evidence="1">Glutaredoxin-related protein</fullName>
    </submittedName>
</protein>
<dbReference type="HOGENOM" id="CLU_582503_0_0_11"/>